<comment type="subcellular location">
    <subcellularLocation>
        <location evidence="1">Secreted</location>
    </subcellularLocation>
</comment>
<dbReference type="FunFam" id="2.10.25.10:FF:000081">
    <property type="entry name" value="Netrin 1"/>
    <property type="match status" value="1"/>
</dbReference>
<dbReference type="FunFam" id="2.10.25.10:FF:000048">
    <property type="entry name" value="Netrin 3"/>
    <property type="match status" value="1"/>
</dbReference>
<reference evidence="12" key="1">
    <citation type="journal article" date="2012" name="PLoS Negl. Trop. Dis.">
        <title>A systematically improved high quality genome and transcriptome of the human blood fluke Schistosoma mansoni.</title>
        <authorList>
            <person name="Protasio A.V."/>
            <person name="Tsai I.J."/>
            <person name="Babbage A."/>
            <person name="Nichol S."/>
            <person name="Hunt M."/>
            <person name="Aslett M.A."/>
            <person name="De Silva N."/>
            <person name="Velarde G.S."/>
            <person name="Anderson T.J."/>
            <person name="Clark R.C."/>
            <person name="Davidson C."/>
            <person name="Dillon G.P."/>
            <person name="Holroyd N.E."/>
            <person name="LoVerde P.T."/>
            <person name="Lloyd C."/>
            <person name="McQuillan J."/>
            <person name="Oliveira G."/>
            <person name="Otto T.D."/>
            <person name="Parker-Manuel S.J."/>
            <person name="Quail M.A."/>
            <person name="Wilson R.A."/>
            <person name="Zerlotini A."/>
            <person name="Dunne D.W."/>
            <person name="Berriman M."/>
        </authorList>
    </citation>
    <scope>NUCLEOTIDE SEQUENCE [LARGE SCALE GENOMIC DNA]</scope>
    <source>
        <strain evidence="12">Puerto Rican</strain>
    </source>
</reference>
<dbReference type="SMART" id="SM00180">
    <property type="entry name" value="EGF_Lam"/>
    <property type="match status" value="3"/>
</dbReference>
<keyword evidence="6" id="KW-0325">Glycoprotein</keyword>
<dbReference type="SUPFAM" id="SSF57196">
    <property type="entry name" value="EGF/Laminin"/>
    <property type="match status" value="3"/>
</dbReference>
<keyword evidence="12" id="KW-1185">Reference proteome</keyword>
<keyword evidence="7 8" id="KW-0424">Laminin EGF-like domain</keyword>
<dbReference type="SMART" id="SM00136">
    <property type="entry name" value="LamNT"/>
    <property type="match status" value="1"/>
</dbReference>
<feature type="domain" description="Laminin N-terminal" evidence="11">
    <location>
        <begin position="79"/>
        <end position="430"/>
    </location>
</feature>
<dbReference type="FunCoup" id="A0A3Q0KP82">
    <property type="interactions" value="83"/>
</dbReference>
<dbReference type="SUPFAM" id="SSF50242">
    <property type="entry name" value="TIMP-like"/>
    <property type="match status" value="2"/>
</dbReference>
<feature type="domain" description="Laminin EGF-like" evidence="9">
    <location>
        <begin position="550"/>
        <end position="600"/>
    </location>
</feature>
<dbReference type="Pfam" id="PF24973">
    <property type="entry name" value="EGF_LMN_ATRN"/>
    <property type="match status" value="2"/>
</dbReference>
<dbReference type="InterPro" id="IPR008993">
    <property type="entry name" value="TIMP-like_OB-fold"/>
</dbReference>
<evidence type="ECO:0000256" key="5">
    <source>
        <dbReference type="ARBA" id="ARBA00023157"/>
    </source>
</evidence>
<dbReference type="PANTHER" id="PTHR10574:SF406">
    <property type="entry name" value="LAMININ SUBUNIT ALPHA 5"/>
    <property type="match status" value="1"/>
</dbReference>
<dbReference type="InterPro" id="IPR018933">
    <property type="entry name" value="Netrin_module_non-TIMP"/>
</dbReference>
<evidence type="ECO:0000256" key="1">
    <source>
        <dbReference type="ARBA" id="ARBA00004613"/>
    </source>
</evidence>
<sequence length="841" mass="97627">MELLFYLMVIIQFINVIHNNLHGEQYKFNYPLQSNRKILKKQNNLYAKRNHVDHNSERLKRNFLVDINSHNSLCQSGSQSFQCAPPFKDISRGVSVYSTSTCGEHQPQNLCRSNTNCQLCSVNSTKWKFSSEYLTDRHDVENQTCWASGYIRPGEAVNLTISLGKRFEVYYISLQPCSIGSIPHSIAIYKSSDFGRTWRPWHYFSTDCYRAFGLPTSNEHNSHITSANLQEVLCVALQPRESYYSHQGRRVRSMNSYIFNKPNITRNFGGMGVPSDWVIAFSTTLGRPATRPWSPALIDWMTMTDVRISLMSFHQSNEPEYRIKRNAYRSQLSDHSKLTQNSQTINKLPLFQSNYFYDNFNKYQLKRTRNLRDGQTITELPQKEMNHTNNIDSQTDLKVNIRKSVNVTIDPKILSEIDFYAFADIAIGGRCKCNGHASECILGSNGKLICACEHHTSGEDCEYCKPGYMDRPWDRATTQDANVCKKCDCNLHSNECRFSNSLYLLSNRISGGICENCQHNTIGRNCHQCAEGYYRDWTKPISHENVCLPCRCHPIGSIVRHDCDRRSGQCRCKQGVAGLTCDRCQDGYHQTRSPLNPCTKDFTSRAVALAHTPGDINCPPCSTNKERIKLKKFCRKDAVFEASFKSRELHENMARFEMHITQIWRINKEFFKGSSSTYWPASKSFIDFEQHNQGEHEEEIRRKSNELVPVWVRLNELKCKCPYIELGVSYLIVTDFESFTNKIRNELLFSTKTAILPWRSSWKRRLIRFRRRENRGACEKFREPTKLLSVFRPKQTLEIPTIHHEWHSTINARIPSSIHQRPSYSLSLRPYSKYRRDYKVS</sequence>
<dbReference type="GO" id="GO:0009887">
    <property type="term" value="P:animal organ morphogenesis"/>
    <property type="evidence" value="ECO:0007669"/>
    <property type="project" value="TreeGrafter"/>
</dbReference>
<dbReference type="Gene3D" id="2.10.25.10">
    <property type="entry name" value="Laminin"/>
    <property type="match status" value="2"/>
</dbReference>
<dbReference type="AlphaFoldDB" id="A0A3Q0KP82"/>
<dbReference type="Proteomes" id="UP000008854">
    <property type="component" value="Unassembled WGS sequence"/>
</dbReference>
<proteinExistence type="predicted"/>
<dbReference type="PROSITE" id="PS50189">
    <property type="entry name" value="NTR"/>
    <property type="match status" value="1"/>
</dbReference>
<reference evidence="13" key="2">
    <citation type="submission" date="2018-12" db="UniProtKB">
        <authorList>
            <consortium name="WormBaseParasite"/>
        </authorList>
    </citation>
    <scope>IDENTIFICATION</scope>
    <source>
        <strain evidence="13">Puerto Rican</strain>
    </source>
</reference>
<evidence type="ECO:0000259" key="9">
    <source>
        <dbReference type="PROSITE" id="PS50027"/>
    </source>
</evidence>
<dbReference type="Pfam" id="PF00055">
    <property type="entry name" value="Laminin_N"/>
    <property type="match status" value="1"/>
</dbReference>
<dbReference type="InterPro" id="IPR056863">
    <property type="entry name" value="LMN_ATRN_NET-like_EGF"/>
</dbReference>
<accession>A0A3Q0KP82</accession>
<keyword evidence="3" id="KW-0732">Signal</keyword>
<feature type="disulfide bond" evidence="8">
    <location>
        <begin position="572"/>
        <end position="581"/>
    </location>
</feature>
<dbReference type="InterPro" id="IPR002049">
    <property type="entry name" value="LE_dom"/>
</dbReference>
<dbReference type="InParanoid" id="A0A3Q0KP82"/>
<dbReference type="GO" id="GO:0009888">
    <property type="term" value="P:tissue development"/>
    <property type="evidence" value="ECO:0007669"/>
    <property type="project" value="TreeGrafter"/>
</dbReference>
<dbReference type="PROSITE" id="PS51117">
    <property type="entry name" value="LAMININ_NTER"/>
    <property type="match status" value="1"/>
</dbReference>
<dbReference type="Gene3D" id="2.60.120.260">
    <property type="entry name" value="Galactose-binding domain-like"/>
    <property type="match status" value="2"/>
</dbReference>
<evidence type="ECO:0000313" key="12">
    <source>
        <dbReference type="Proteomes" id="UP000008854"/>
    </source>
</evidence>
<organism evidence="12 13">
    <name type="scientific">Schistosoma mansoni</name>
    <name type="common">Blood fluke</name>
    <dbReference type="NCBI Taxonomy" id="6183"/>
    <lineage>
        <taxon>Eukaryota</taxon>
        <taxon>Metazoa</taxon>
        <taxon>Spiralia</taxon>
        <taxon>Lophotrochozoa</taxon>
        <taxon>Platyhelminthes</taxon>
        <taxon>Trematoda</taxon>
        <taxon>Digenea</taxon>
        <taxon>Strigeidida</taxon>
        <taxon>Schistosomatoidea</taxon>
        <taxon>Schistosomatidae</taxon>
        <taxon>Schistosoma</taxon>
    </lineage>
</organism>
<dbReference type="GO" id="GO:0005576">
    <property type="term" value="C:extracellular region"/>
    <property type="evidence" value="ECO:0007669"/>
    <property type="project" value="UniProtKB-SubCell"/>
</dbReference>
<name>A0A3Q0KP82_SCHMA</name>
<comment type="caution">
    <text evidence="8">Lacks conserved residue(s) required for the propagation of feature annotation.</text>
</comment>
<dbReference type="WBParaSite" id="Smp_146840.1">
    <property type="protein sequence ID" value="Smp_146840.1"/>
    <property type="gene ID" value="Smp_146840"/>
</dbReference>
<keyword evidence="2" id="KW-0964">Secreted</keyword>
<evidence type="ECO:0000256" key="8">
    <source>
        <dbReference type="PROSITE-ProRule" id="PRU00460"/>
    </source>
</evidence>
<feature type="domain" description="NTR" evidence="10">
    <location>
        <begin position="618"/>
        <end position="778"/>
    </location>
</feature>
<dbReference type="CDD" id="cd00055">
    <property type="entry name" value="EGF_Lam"/>
    <property type="match status" value="3"/>
</dbReference>
<dbReference type="PROSITE" id="PS50027">
    <property type="entry name" value="EGF_LAM_2"/>
    <property type="match status" value="1"/>
</dbReference>
<dbReference type="PROSITE" id="PS01248">
    <property type="entry name" value="EGF_LAM_1"/>
    <property type="match status" value="1"/>
</dbReference>
<evidence type="ECO:0000259" key="11">
    <source>
        <dbReference type="PROSITE" id="PS51117"/>
    </source>
</evidence>
<evidence type="ECO:0000313" key="13">
    <source>
        <dbReference type="WBParaSite" id="Smp_146840.1"/>
    </source>
</evidence>
<keyword evidence="4" id="KW-0677">Repeat</keyword>
<dbReference type="InterPro" id="IPR008211">
    <property type="entry name" value="Laminin_N"/>
</dbReference>
<feature type="disulfide bond" evidence="8">
    <location>
        <begin position="584"/>
        <end position="598"/>
    </location>
</feature>
<evidence type="ECO:0000259" key="10">
    <source>
        <dbReference type="PROSITE" id="PS50189"/>
    </source>
</evidence>
<dbReference type="Pfam" id="PF00053">
    <property type="entry name" value="EGF_laminin"/>
    <property type="match status" value="1"/>
</dbReference>
<dbReference type="STRING" id="6183.A0A3Q0KP82"/>
<dbReference type="InterPro" id="IPR050440">
    <property type="entry name" value="Laminin/Netrin_ECM"/>
</dbReference>
<dbReference type="Pfam" id="PF01759">
    <property type="entry name" value="NTR"/>
    <property type="match status" value="1"/>
</dbReference>
<evidence type="ECO:0000256" key="4">
    <source>
        <dbReference type="ARBA" id="ARBA00022737"/>
    </source>
</evidence>
<evidence type="ECO:0000256" key="7">
    <source>
        <dbReference type="ARBA" id="ARBA00023292"/>
    </source>
</evidence>
<evidence type="ECO:0000256" key="2">
    <source>
        <dbReference type="ARBA" id="ARBA00022525"/>
    </source>
</evidence>
<keyword evidence="5 8" id="KW-1015">Disulfide bond</keyword>
<protein>
    <submittedName>
        <fullName evidence="13">Putative netrin</fullName>
    </submittedName>
</protein>
<evidence type="ECO:0000256" key="3">
    <source>
        <dbReference type="ARBA" id="ARBA00022729"/>
    </source>
</evidence>
<evidence type="ECO:0000256" key="6">
    <source>
        <dbReference type="ARBA" id="ARBA00023180"/>
    </source>
</evidence>
<dbReference type="InterPro" id="IPR001134">
    <property type="entry name" value="Netrin_domain"/>
</dbReference>
<dbReference type="PANTHER" id="PTHR10574">
    <property type="entry name" value="NETRIN/LAMININ-RELATED"/>
    <property type="match status" value="1"/>
</dbReference>